<dbReference type="OrthoDB" id="10647357at2759"/>
<dbReference type="EMBL" id="GL883151">
    <property type="protein sequence ID" value="EGG00052.1"/>
    <property type="molecule type" value="Genomic_DNA"/>
</dbReference>
<dbReference type="InParanoid" id="F4S5M5"/>
<evidence type="ECO:0000256" key="2">
    <source>
        <dbReference type="SAM" id="SignalP"/>
    </source>
</evidence>
<reference evidence="4" key="1">
    <citation type="journal article" date="2011" name="Proc. Natl. Acad. Sci. U.S.A.">
        <title>Obligate biotrophy features unraveled by the genomic analysis of rust fungi.</title>
        <authorList>
            <person name="Duplessis S."/>
            <person name="Cuomo C.A."/>
            <person name="Lin Y.-C."/>
            <person name="Aerts A."/>
            <person name="Tisserant E."/>
            <person name="Veneault-Fourrey C."/>
            <person name="Joly D.L."/>
            <person name="Hacquard S."/>
            <person name="Amselem J."/>
            <person name="Cantarel B.L."/>
            <person name="Chiu R."/>
            <person name="Coutinho P.M."/>
            <person name="Feau N."/>
            <person name="Field M."/>
            <person name="Frey P."/>
            <person name="Gelhaye E."/>
            <person name="Goldberg J."/>
            <person name="Grabherr M.G."/>
            <person name="Kodira C.D."/>
            <person name="Kohler A."/>
            <person name="Kuees U."/>
            <person name="Lindquist E.A."/>
            <person name="Lucas S.M."/>
            <person name="Mago R."/>
            <person name="Mauceli E."/>
            <person name="Morin E."/>
            <person name="Murat C."/>
            <person name="Pangilinan J.L."/>
            <person name="Park R."/>
            <person name="Pearson M."/>
            <person name="Quesneville H."/>
            <person name="Rouhier N."/>
            <person name="Sakthikumar S."/>
            <person name="Salamov A.A."/>
            <person name="Schmutz J."/>
            <person name="Selles B."/>
            <person name="Shapiro H."/>
            <person name="Tanguay P."/>
            <person name="Tuskan G.A."/>
            <person name="Henrissat B."/>
            <person name="Van de Peer Y."/>
            <person name="Rouze P."/>
            <person name="Ellis J.G."/>
            <person name="Dodds P.N."/>
            <person name="Schein J.E."/>
            <person name="Zhong S."/>
            <person name="Hamelin R.C."/>
            <person name="Grigoriev I.V."/>
            <person name="Szabo L.J."/>
            <person name="Martin F."/>
        </authorList>
    </citation>
    <scope>NUCLEOTIDE SEQUENCE [LARGE SCALE GENOMIC DNA]</scope>
    <source>
        <strain evidence="4">98AG31 / pathotype 3-4-7</strain>
    </source>
</reference>
<dbReference type="Proteomes" id="UP000001072">
    <property type="component" value="Unassembled WGS sequence"/>
</dbReference>
<feature type="signal peptide" evidence="2">
    <location>
        <begin position="1"/>
        <end position="21"/>
    </location>
</feature>
<dbReference type="KEGG" id="mlr:MELLADRAFT_68116"/>
<feature type="region of interest" description="Disordered" evidence="1">
    <location>
        <begin position="176"/>
        <end position="209"/>
    </location>
</feature>
<evidence type="ECO:0000313" key="4">
    <source>
        <dbReference type="Proteomes" id="UP000001072"/>
    </source>
</evidence>
<keyword evidence="4" id="KW-1185">Reference proteome</keyword>
<dbReference type="VEuPathDB" id="FungiDB:MELLADRAFT_68116"/>
<organism evidence="4">
    <name type="scientific">Melampsora larici-populina (strain 98AG31 / pathotype 3-4-7)</name>
    <name type="common">Poplar leaf rust fungus</name>
    <dbReference type="NCBI Taxonomy" id="747676"/>
    <lineage>
        <taxon>Eukaryota</taxon>
        <taxon>Fungi</taxon>
        <taxon>Dikarya</taxon>
        <taxon>Basidiomycota</taxon>
        <taxon>Pucciniomycotina</taxon>
        <taxon>Pucciniomycetes</taxon>
        <taxon>Pucciniales</taxon>
        <taxon>Melampsoraceae</taxon>
        <taxon>Melampsora</taxon>
    </lineage>
</organism>
<feature type="compositionally biased region" description="Acidic residues" evidence="1">
    <location>
        <begin position="285"/>
        <end position="295"/>
    </location>
</feature>
<name>F4S5M5_MELLP</name>
<keyword evidence="2" id="KW-0732">Signal</keyword>
<accession>F4S5M5</accession>
<dbReference type="AlphaFoldDB" id="F4S5M5"/>
<feature type="region of interest" description="Disordered" evidence="1">
    <location>
        <begin position="106"/>
        <end position="129"/>
    </location>
</feature>
<dbReference type="GeneID" id="18930969"/>
<dbReference type="HOGENOM" id="CLU_912418_0_0_1"/>
<dbReference type="RefSeq" id="XP_007416650.1">
    <property type="nucleotide sequence ID" value="XM_007416588.1"/>
</dbReference>
<sequence>MMLNQGKLSIVFLLLKGFCDAFAAGENEGEALQSMSGRILNFDLNAPPPPDIDETKIETNAMKDPIHNRHDKSVSLNAGLEHITAQNSSPIPRPSVRTSDFKMCDQRSNQPQAGMEEKKSGGPDISNSCRIPAREAKTRLLTELYESEEVWGKSVPGSKRMRICSEGLSSEMFEISSSDNLKTSQPGTSPGRSAKSTTEMHSPQGVTELQDSISNHIPSRVRESNRKYPQIFVSEDLDKDALPPKELKQELPHKLLALTASTSSPASLERPSIFEIKTRMGLQEELTEPDWDCSETQDTGALYTS</sequence>
<evidence type="ECO:0000313" key="3">
    <source>
        <dbReference type="EMBL" id="EGG00052.1"/>
    </source>
</evidence>
<gene>
    <name evidence="3" type="ORF">MELLADRAFT_68116</name>
</gene>
<feature type="region of interest" description="Disordered" evidence="1">
    <location>
        <begin position="285"/>
        <end position="305"/>
    </location>
</feature>
<feature type="compositionally biased region" description="Polar residues" evidence="1">
    <location>
        <begin position="296"/>
        <end position="305"/>
    </location>
</feature>
<proteinExistence type="predicted"/>
<protein>
    <recommendedName>
        <fullName evidence="5">Secreted protein</fullName>
    </recommendedName>
</protein>
<feature type="chain" id="PRO_5003318282" description="Secreted protein" evidence="2">
    <location>
        <begin position="22"/>
        <end position="305"/>
    </location>
</feature>
<evidence type="ECO:0000256" key="1">
    <source>
        <dbReference type="SAM" id="MobiDB-lite"/>
    </source>
</evidence>
<evidence type="ECO:0008006" key="5">
    <source>
        <dbReference type="Google" id="ProtNLM"/>
    </source>
</evidence>